<keyword evidence="4" id="KW-1185">Reference proteome</keyword>
<proteinExistence type="predicted"/>
<feature type="compositionally biased region" description="Basic and acidic residues" evidence="1">
    <location>
        <begin position="68"/>
        <end position="91"/>
    </location>
</feature>
<dbReference type="Proteomes" id="UP000680866">
    <property type="component" value="Chromosome"/>
</dbReference>
<gene>
    <name evidence="3" type="ORF">Prubr_30690</name>
</gene>
<feature type="chain" id="PRO_5038340367" description="Serine protease" evidence="2">
    <location>
        <begin position="19"/>
        <end position="454"/>
    </location>
</feature>
<protein>
    <recommendedName>
        <fullName evidence="5">Serine protease</fullName>
    </recommendedName>
</protein>
<evidence type="ECO:0000256" key="2">
    <source>
        <dbReference type="SAM" id="SignalP"/>
    </source>
</evidence>
<dbReference type="InterPro" id="IPR043504">
    <property type="entry name" value="Peptidase_S1_PA_chymotrypsin"/>
</dbReference>
<evidence type="ECO:0000313" key="4">
    <source>
        <dbReference type="Proteomes" id="UP000680866"/>
    </source>
</evidence>
<evidence type="ECO:0008006" key="5">
    <source>
        <dbReference type="Google" id="ProtNLM"/>
    </source>
</evidence>
<feature type="region of interest" description="Disordered" evidence="1">
    <location>
        <begin position="211"/>
        <end position="232"/>
    </location>
</feature>
<evidence type="ECO:0000256" key="1">
    <source>
        <dbReference type="SAM" id="MobiDB-lite"/>
    </source>
</evidence>
<dbReference type="SUPFAM" id="SSF50494">
    <property type="entry name" value="Trypsin-like serine proteases"/>
    <property type="match status" value="1"/>
</dbReference>
<dbReference type="AlphaFoldDB" id="A0A810N2W9"/>
<dbReference type="PANTHER" id="PTHR36234">
    <property type="entry name" value="LYSYL ENDOPEPTIDASE"/>
    <property type="match status" value="1"/>
</dbReference>
<accession>A0A810N2W9</accession>
<evidence type="ECO:0000313" key="3">
    <source>
        <dbReference type="EMBL" id="BCJ66048.1"/>
    </source>
</evidence>
<dbReference type="KEGG" id="pry:Prubr_30690"/>
<dbReference type="InterPro" id="IPR009003">
    <property type="entry name" value="Peptidase_S1_PA"/>
</dbReference>
<dbReference type="Pfam" id="PF13365">
    <property type="entry name" value="Trypsin_2"/>
    <property type="match status" value="1"/>
</dbReference>
<reference evidence="3" key="1">
    <citation type="submission" date="2020-08" db="EMBL/GenBank/DDBJ databases">
        <title>Whole genome shotgun sequence of Polymorphospora rubra NBRC 101157.</title>
        <authorList>
            <person name="Komaki H."/>
            <person name="Tamura T."/>
        </authorList>
    </citation>
    <scope>NUCLEOTIDE SEQUENCE</scope>
    <source>
        <strain evidence="3">NBRC 101157</strain>
    </source>
</reference>
<dbReference type="EMBL" id="AP023359">
    <property type="protein sequence ID" value="BCJ66048.1"/>
    <property type="molecule type" value="Genomic_DNA"/>
</dbReference>
<dbReference type="Gene3D" id="2.40.10.10">
    <property type="entry name" value="Trypsin-like serine proteases"/>
    <property type="match status" value="2"/>
</dbReference>
<name>A0A810N2W9_9ACTN</name>
<feature type="signal peptide" evidence="2">
    <location>
        <begin position="1"/>
        <end position="18"/>
    </location>
</feature>
<keyword evidence="2" id="KW-0732">Signal</keyword>
<dbReference type="PANTHER" id="PTHR36234:SF5">
    <property type="entry name" value="LYSYL ENDOPEPTIDASE"/>
    <property type="match status" value="1"/>
</dbReference>
<sequence length="454" mass="48496">MRRTVAWVVGACSVVALAGVAAAVGQPAPRPVWSGTETSATGTPAPADRVETDPVLPGADRPASAPAGHDRAQPATGRDEHTSVPAGRDRIGTLKPVERVLGYLDGERSTTLHYPGADYVKVHFDRLLMLPGDHVTVASPDGTEVHRIDGDPVDGLVDALRGSPAGRWAMSVSGDTAVVTLHRARPDLLGLESRLAGLGVGIDRVAHGRTGADREAAAEPGPGAAGPGREESICGRNDSRDAICYRSSDPVAYQRSKAVARLLINGTELCTAWRLGATNRMMTNHHCFTSSDEAYQTEVWFNYQCASCGGYEVFRSTKVWGDQVLSTDRTLDYTLFTVEDFPAVEKFGYLELDLRRPTRGTELYIPQHPGGDPTVIAMSSDRDANGTCAVDNPSYDGYGTASDISYHCDTEGGSSGSPVISRSSNKVIALHHFGGCPNSGVRIDLIHERIRQHL</sequence>
<organism evidence="3 4">
    <name type="scientific">Polymorphospora rubra</name>
    <dbReference type="NCBI Taxonomy" id="338584"/>
    <lineage>
        <taxon>Bacteria</taxon>
        <taxon>Bacillati</taxon>
        <taxon>Actinomycetota</taxon>
        <taxon>Actinomycetes</taxon>
        <taxon>Micromonosporales</taxon>
        <taxon>Micromonosporaceae</taxon>
        <taxon>Polymorphospora</taxon>
    </lineage>
</organism>
<feature type="region of interest" description="Disordered" evidence="1">
    <location>
        <begin position="27"/>
        <end position="91"/>
    </location>
</feature>